<evidence type="ECO:0000256" key="6">
    <source>
        <dbReference type="ARBA" id="ARBA00022692"/>
    </source>
</evidence>
<comment type="pathway">
    <text evidence="2">Glycan biosynthesis; sucrose metabolism.</text>
</comment>
<accession>A0AAV3PAU9</accession>
<comment type="similarity">
    <text evidence="3">Belongs to the glycoside-pentoside-hexuronide (GPH) cation symporter transporter (TC 2.A.2.4) family.</text>
</comment>
<dbReference type="InterPro" id="IPR036259">
    <property type="entry name" value="MFS_trans_sf"/>
</dbReference>
<dbReference type="Gene3D" id="1.20.1250.20">
    <property type="entry name" value="MFS general substrate transporter like domains"/>
    <property type="match status" value="1"/>
</dbReference>
<feature type="transmembrane region" description="Helical" evidence="11">
    <location>
        <begin position="461"/>
        <end position="479"/>
    </location>
</feature>
<evidence type="ECO:0000256" key="1">
    <source>
        <dbReference type="ARBA" id="ARBA00004141"/>
    </source>
</evidence>
<evidence type="ECO:0000256" key="11">
    <source>
        <dbReference type="SAM" id="Phobius"/>
    </source>
</evidence>
<feature type="transmembrane region" description="Helical" evidence="11">
    <location>
        <begin position="317"/>
        <end position="336"/>
    </location>
</feature>
<dbReference type="Pfam" id="PF13347">
    <property type="entry name" value="MFS_2"/>
    <property type="match status" value="1"/>
</dbReference>
<organism evidence="12 13">
    <name type="scientific">Lithospermum erythrorhizon</name>
    <name type="common">Purple gromwell</name>
    <name type="synonym">Lithospermum officinale var. erythrorhizon</name>
    <dbReference type="NCBI Taxonomy" id="34254"/>
    <lineage>
        <taxon>Eukaryota</taxon>
        <taxon>Viridiplantae</taxon>
        <taxon>Streptophyta</taxon>
        <taxon>Embryophyta</taxon>
        <taxon>Tracheophyta</taxon>
        <taxon>Spermatophyta</taxon>
        <taxon>Magnoliopsida</taxon>
        <taxon>eudicotyledons</taxon>
        <taxon>Gunneridae</taxon>
        <taxon>Pentapetalae</taxon>
        <taxon>asterids</taxon>
        <taxon>lamiids</taxon>
        <taxon>Boraginales</taxon>
        <taxon>Boraginaceae</taxon>
        <taxon>Boraginoideae</taxon>
        <taxon>Lithospermeae</taxon>
        <taxon>Lithospermum</taxon>
    </lineage>
</organism>
<evidence type="ECO:0000313" key="12">
    <source>
        <dbReference type="EMBL" id="GAA0148780.1"/>
    </source>
</evidence>
<evidence type="ECO:0000256" key="4">
    <source>
        <dbReference type="ARBA" id="ARBA00022448"/>
    </source>
</evidence>
<evidence type="ECO:0000256" key="2">
    <source>
        <dbReference type="ARBA" id="ARBA00004914"/>
    </source>
</evidence>
<keyword evidence="5" id="KW-0762">Sugar transport</keyword>
<evidence type="ECO:0000256" key="9">
    <source>
        <dbReference type="ARBA" id="ARBA00023136"/>
    </source>
</evidence>
<evidence type="ECO:0000256" key="8">
    <source>
        <dbReference type="ARBA" id="ARBA00022989"/>
    </source>
</evidence>
<name>A0AAV3PAU9_LITER</name>
<dbReference type="CDD" id="cd17313">
    <property type="entry name" value="MFS_SLC45_SUC"/>
    <property type="match status" value="1"/>
</dbReference>
<feature type="transmembrane region" description="Helical" evidence="11">
    <location>
        <begin position="167"/>
        <end position="187"/>
    </location>
</feature>
<keyword evidence="8 11" id="KW-1133">Transmembrane helix</keyword>
<keyword evidence="9 11" id="KW-0472">Membrane</keyword>
<sequence length="497" mass="52762">MASYDNESGNGESSVSTYRKLITVSSIAAGVQFGWALQLSLLTPYVQLLGVPHMWASFVWLCGPISGLLVQPIVGYYSDASTSKFGKRRPYIVSGALMVILAVIFIGFAADFGHMAGDALDATVKGRAVVFFVIGFWILDVANNMLQGPCRAFLADICNGDTDKAKSANAFFAFFMGAGNILGYSAGSYGKLYTFLPFTKTVACDIYCANLKTCFIFGIILLLVVTLLAVMTVGETPQEVVVKTEAESPFLFFISLGKAIKQMKKPMWILLAVTCMNWIAWFPWLLYNTDWMGKEVFGGVIGNAAYGLGVQSGSMGLMLNSVVLLFVSIAIVFVSGGANGVKIVWGVSNFAMAICFAMTLYVTKQAEHSRHYNAQGVALPPTSHVKDSALAIFSVLGAPIAVTFSIPFAMASMYCMSSTGGPGQGLSLGVLNLAIVIPQIIVSVTSGPWSALFGGGNTPVFLAGAVAALVCGLMSFFWLPSIQKGTKIDNVAVGGGH</sequence>
<dbReference type="SUPFAM" id="SSF103473">
    <property type="entry name" value="MFS general substrate transporter"/>
    <property type="match status" value="1"/>
</dbReference>
<dbReference type="InterPro" id="IPR005989">
    <property type="entry name" value="Suc_symporter_pln"/>
</dbReference>
<feature type="transmembrane region" description="Helical" evidence="11">
    <location>
        <begin position="128"/>
        <end position="146"/>
    </location>
</feature>
<reference evidence="12 13" key="1">
    <citation type="submission" date="2024-01" db="EMBL/GenBank/DDBJ databases">
        <title>The complete chloroplast genome sequence of Lithospermum erythrorhizon: insights into the phylogenetic relationship among Boraginaceae species and the maternal lineages of purple gromwells.</title>
        <authorList>
            <person name="Okada T."/>
            <person name="Watanabe K."/>
        </authorList>
    </citation>
    <scope>NUCLEOTIDE SEQUENCE [LARGE SCALE GENOMIC DNA]</scope>
</reference>
<feature type="transmembrane region" description="Helical" evidence="11">
    <location>
        <begin position="343"/>
        <end position="362"/>
    </location>
</feature>
<evidence type="ECO:0000256" key="7">
    <source>
        <dbReference type="ARBA" id="ARBA00022847"/>
    </source>
</evidence>
<feature type="transmembrane region" description="Helical" evidence="11">
    <location>
        <begin position="389"/>
        <end position="414"/>
    </location>
</feature>
<dbReference type="EMBL" id="BAABME010001296">
    <property type="protein sequence ID" value="GAA0148780.1"/>
    <property type="molecule type" value="Genomic_DNA"/>
</dbReference>
<dbReference type="GO" id="GO:0005886">
    <property type="term" value="C:plasma membrane"/>
    <property type="evidence" value="ECO:0007669"/>
    <property type="project" value="InterPro"/>
</dbReference>
<dbReference type="AlphaFoldDB" id="A0AAV3PAU9"/>
<dbReference type="PANTHER" id="PTHR19432">
    <property type="entry name" value="SUGAR TRANSPORTER"/>
    <property type="match status" value="1"/>
</dbReference>
<proteinExistence type="inferred from homology"/>
<feature type="transmembrane region" description="Helical" evidence="11">
    <location>
        <begin position="54"/>
        <end position="78"/>
    </location>
</feature>
<feature type="transmembrane region" description="Helical" evidence="11">
    <location>
        <begin position="426"/>
        <end position="449"/>
    </location>
</feature>
<dbReference type="NCBIfam" id="TIGR01301">
    <property type="entry name" value="GPH_sucrose"/>
    <property type="match status" value="1"/>
</dbReference>
<feature type="transmembrane region" description="Helical" evidence="11">
    <location>
        <begin position="21"/>
        <end position="42"/>
    </location>
</feature>
<protein>
    <submittedName>
        <fullName evidence="12">Secondary carrier transporter</fullName>
    </submittedName>
</protein>
<comment type="similarity">
    <text evidence="10">Belongs to the major facilitator superfamily. Phosphate:H(+) symporter (TC 2.A.1.9) family.</text>
</comment>
<feature type="transmembrane region" description="Helical" evidence="11">
    <location>
        <begin position="268"/>
        <end position="287"/>
    </location>
</feature>
<gene>
    <name evidence="12" type="ORF">LIER_08125</name>
</gene>
<keyword evidence="7" id="KW-0769">Symport</keyword>
<keyword evidence="6 11" id="KW-0812">Transmembrane</keyword>
<comment type="subcellular location">
    <subcellularLocation>
        <location evidence="1">Membrane</location>
        <topology evidence="1">Multi-pass membrane protein</topology>
    </subcellularLocation>
</comment>
<evidence type="ECO:0000256" key="3">
    <source>
        <dbReference type="ARBA" id="ARBA00007134"/>
    </source>
</evidence>
<feature type="transmembrane region" description="Helical" evidence="11">
    <location>
        <begin position="215"/>
        <end position="234"/>
    </location>
</feature>
<dbReference type="GO" id="GO:0008506">
    <property type="term" value="F:sucrose:proton symporter activity"/>
    <property type="evidence" value="ECO:0007669"/>
    <property type="project" value="TreeGrafter"/>
</dbReference>
<dbReference type="PANTHER" id="PTHR19432:SF68">
    <property type="entry name" value="SUCROSE TRANSPORT PROTEIN SUC8-LIKE"/>
    <property type="match status" value="1"/>
</dbReference>
<dbReference type="GO" id="GO:0005773">
    <property type="term" value="C:vacuole"/>
    <property type="evidence" value="ECO:0007669"/>
    <property type="project" value="TreeGrafter"/>
</dbReference>
<evidence type="ECO:0000256" key="10">
    <source>
        <dbReference type="ARBA" id="ARBA00044504"/>
    </source>
</evidence>
<dbReference type="Proteomes" id="UP001454036">
    <property type="component" value="Unassembled WGS sequence"/>
</dbReference>
<comment type="caution">
    <text evidence="12">The sequence shown here is derived from an EMBL/GenBank/DDBJ whole genome shotgun (WGS) entry which is preliminary data.</text>
</comment>
<evidence type="ECO:0000313" key="13">
    <source>
        <dbReference type="Proteomes" id="UP001454036"/>
    </source>
</evidence>
<evidence type="ECO:0000256" key="5">
    <source>
        <dbReference type="ARBA" id="ARBA00022597"/>
    </source>
</evidence>
<keyword evidence="13" id="KW-1185">Reference proteome</keyword>
<keyword evidence="4" id="KW-0813">Transport</keyword>
<feature type="transmembrane region" description="Helical" evidence="11">
    <location>
        <begin position="90"/>
        <end position="108"/>
    </location>
</feature>